<accession>A0A9X4MAB8</accession>
<dbReference type="InterPro" id="IPR036890">
    <property type="entry name" value="HATPase_C_sf"/>
</dbReference>
<reference evidence="7" key="1">
    <citation type="submission" date="2019-05" db="EMBL/GenBank/DDBJ databases">
        <title>Whole genome sequencing of Pseudanabaena catenata USMAC16.</title>
        <authorList>
            <person name="Khan Z."/>
            <person name="Omar W.M."/>
            <person name="Convey P."/>
            <person name="Merican F."/>
            <person name="Najimudin N."/>
        </authorList>
    </citation>
    <scope>NUCLEOTIDE SEQUENCE</scope>
    <source>
        <strain evidence="7">USMAC16</strain>
    </source>
</reference>
<dbReference type="Gene3D" id="3.30.565.10">
    <property type="entry name" value="Histidine kinase-like ATPase, C-terminal domain"/>
    <property type="match status" value="1"/>
</dbReference>
<dbReference type="SMART" id="SM00388">
    <property type="entry name" value="HisKA"/>
    <property type="match status" value="1"/>
</dbReference>
<dbReference type="SMART" id="SM00387">
    <property type="entry name" value="HATPase_c"/>
    <property type="match status" value="1"/>
</dbReference>
<keyword evidence="3" id="KW-0597">Phosphoprotein</keyword>
<dbReference type="Proteomes" id="UP001152872">
    <property type="component" value="Unassembled WGS sequence"/>
</dbReference>
<protein>
    <recommendedName>
        <fullName evidence="2">histidine kinase</fullName>
        <ecNumber evidence="2">2.7.13.3</ecNumber>
    </recommendedName>
</protein>
<dbReference type="Gene3D" id="1.10.287.130">
    <property type="match status" value="1"/>
</dbReference>
<dbReference type="PRINTS" id="PR00344">
    <property type="entry name" value="BCTRLSENSOR"/>
</dbReference>
<keyword evidence="5" id="KW-0902">Two-component regulatory system</keyword>
<keyword evidence="8" id="KW-1185">Reference proteome</keyword>
<keyword evidence="4 7" id="KW-0808">Transferase</keyword>
<dbReference type="InterPro" id="IPR005467">
    <property type="entry name" value="His_kinase_dom"/>
</dbReference>
<dbReference type="GO" id="GO:0000155">
    <property type="term" value="F:phosphorelay sensor kinase activity"/>
    <property type="evidence" value="ECO:0007669"/>
    <property type="project" value="InterPro"/>
</dbReference>
<evidence type="ECO:0000259" key="6">
    <source>
        <dbReference type="PROSITE" id="PS50109"/>
    </source>
</evidence>
<gene>
    <name evidence="7" type="ORF">FEV09_09040</name>
</gene>
<keyword evidence="4 7" id="KW-0418">Kinase</keyword>
<dbReference type="EMBL" id="VBTY01000059">
    <property type="protein sequence ID" value="MDG3494705.1"/>
    <property type="molecule type" value="Genomic_DNA"/>
</dbReference>
<comment type="caution">
    <text evidence="7">The sequence shown here is derived from an EMBL/GenBank/DDBJ whole genome shotgun (WGS) entry which is preliminary data.</text>
</comment>
<dbReference type="Pfam" id="PF02518">
    <property type="entry name" value="HATPase_c"/>
    <property type="match status" value="1"/>
</dbReference>
<comment type="catalytic activity">
    <reaction evidence="1">
        <text>ATP + protein L-histidine = ADP + protein N-phospho-L-histidine.</text>
        <dbReference type="EC" id="2.7.13.3"/>
    </reaction>
</comment>
<proteinExistence type="predicted"/>
<feature type="domain" description="Histidine kinase" evidence="6">
    <location>
        <begin position="374"/>
        <end position="659"/>
    </location>
</feature>
<evidence type="ECO:0000313" key="7">
    <source>
        <dbReference type="EMBL" id="MDG3494705.1"/>
    </source>
</evidence>
<dbReference type="PANTHER" id="PTHR43065">
    <property type="entry name" value="SENSOR HISTIDINE KINASE"/>
    <property type="match status" value="1"/>
</dbReference>
<dbReference type="PROSITE" id="PS50109">
    <property type="entry name" value="HIS_KIN"/>
    <property type="match status" value="1"/>
</dbReference>
<dbReference type="EC" id="2.7.13.3" evidence="2"/>
<dbReference type="InterPro" id="IPR003661">
    <property type="entry name" value="HisK_dim/P_dom"/>
</dbReference>
<evidence type="ECO:0000256" key="2">
    <source>
        <dbReference type="ARBA" id="ARBA00012438"/>
    </source>
</evidence>
<sequence>MVKSVLLAQLSEEQSLMWHNALSSHQLEVWAAPETEDLLKILGQKLNSNQTLPDLIVADIGIRYGGGTSLLATELCKWCADHAPQVNVLLVNPRQSQIKDVEKRWATRRGAVDLLPKISLDNLISAFESAAQALAIAVKPEALNNVINNLKLQQNKPDRGSIQGKNIRQTATQELARKMAMIPLMVMANEPTVAESSIEVAHAKQQIALDSTIAELSLYNTKADLSQTGAFAQQLFKDDPRLPALIIYDGDNYVGMLSRRRFLECLSRPYALELFTKRPLKVLYEQAQSEILKLNGSTPIVMASQMALARVSDDIYEPLVVHLDGDVFSVLDIHDLLQSQSYIHELATKLLREQTQTSMFQTEKMASLGQIVAEVSHDIRNPVSAIYGNTECLLTYIEGVMKVLRAYEKEYGTSAKTISDILEDIDWDFIRSDLPQVVRSIQSGSRYLRRLVDTLQSLSHMEDQSDPTSIDLIECVESSLTILSGRIRSVQIVKNYIELPAINGFNDRIIQVFMNLISNSLDALMELQSKPDLIDQRAKTLFKEDSLSSDRSNVLTEIEETWQPILILTTAIAEIDNRQWISVKVADNGMGIPKEIQARIFDNFFTTKGQGKGTGLGLAICHQIVTQQHQGKIVLRSPYLNNNGDVTIGTEFEVLLPIN</sequence>
<name>A0A9X4MAB8_9CYAN</name>
<dbReference type="Pfam" id="PF00512">
    <property type="entry name" value="HisKA"/>
    <property type="match status" value="1"/>
</dbReference>
<dbReference type="InterPro" id="IPR003594">
    <property type="entry name" value="HATPase_dom"/>
</dbReference>
<evidence type="ECO:0000256" key="4">
    <source>
        <dbReference type="ARBA" id="ARBA00022777"/>
    </source>
</evidence>
<organism evidence="7 8">
    <name type="scientific">Pseudanabaena catenata USMAC16</name>
    <dbReference type="NCBI Taxonomy" id="1855837"/>
    <lineage>
        <taxon>Bacteria</taxon>
        <taxon>Bacillati</taxon>
        <taxon>Cyanobacteriota</taxon>
        <taxon>Cyanophyceae</taxon>
        <taxon>Pseudanabaenales</taxon>
        <taxon>Pseudanabaenaceae</taxon>
        <taxon>Pseudanabaena</taxon>
    </lineage>
</organism>
<dbReference type="RefSeq" id="WP_009626792.1">
    <property type="nucleotide sequence ID" value="NZ_VBTY01000059.1"/>
</dbReference>
<dbReference type="SUPFAM" id="SSF47384">
    <property type="entry name" value="Homodimeric domain of signal transducing histidine kinase"/>
    <property type="match status" value="1"/>
</dbReference>
<evidence type="ECO:0000313" key="8">
    <source>
        <dbReference type="Proteomes" id="UP001152872"/>
    </source>
</evidence>
<evidence type="ECO:0000256" key="5">
    <source>
        <dbReference type="ARBA" id="ARBA00023012"/>
    </source>
</evidence>
<dbReference type="InterPro" id="IPR036097">
    <property type="entry name" value="HisK_dim/P_sf"/>
</dbReference>
<evidence type="ECO:0000256" key="3">
    <source>
        <dbReference type="ARBA" id="ARBA00022553"/>
    </source>
</evidence>
<dbReference type="InterPro" id="IPR004358">
    <property type="entry name" value="Sig_transdc_His_kin-like_C"/>
</dbReference>
<evidence type="ECO:0000256" key="1">
    <source>
        <dbReference type="ARBA" id="ARBA00000085"/>
    </source>
</evidence>
<dbReference type="PANTHER" id="PTHR43065:SF48">
    <property type="entry name" value="HISTIDINE KINASE"/>
    <property type="match status" value="1"/>
</dbReference>
<dbReference type="CDD" id="cd00082">
    <property type="entry name" value="HisKA"/>
    <property type="match status" value="1"/>
</dbReference>
<dbReference type="AlphaFoldDB" id="A0A9X4MAB8"/>
<dbReference type="SUPFAM" id="SSF55874">
    <property type="entry name" value="ATPase domain of HSP90 chaperone/DNA topoisomerase II/histidine kinase"/>
    <property type="match status" value="1"/>
</dbReference>